<evidence type="ECO:0000313" key="2">
    <source>
        <dbReference type="Proteomes" id="UP001195483"/>
    </source>
</evidence>
<name>A0AAE0SRM8_9BIVA</name>
<dbReference type="Proteomes" id="UP001195483">
    <property type="component" value="Unassembled WGS sequence"/>
</dbReference>
<sequence length="128" mass="15115">MLEERATNHSAQHTGLYVSDIYLTSGWYDVGSRNMPTDPSKLNVYNSCGTYYPIWMIGTIPQTSEGKVTRTACIFTDWSECSYTIEIEVINCGTHMLYNLSTPNEYEYYYYYYYHSYYYTAYCFGKYF</sequence>
<dbReference type="EMBL" id="JAEAOA010001892">
    <property type="protein sequence ID" value="KAK3596901.1"/>
    <property type="molecule type" value="Genomic_DNA"/>
</dbReference>
<proteinExistence type="predicted"/>
<reference evidence="1" key="3">
    <citation type="submission" date="2023-05" db="EMBL/GenBank/DDBJ databases">
        <authorList>
            <person name="Smith C.H."/>
        </authorList>
    </citation>
    <scope>NUCLEOTIDE SEQUENCE</scope>
    <source>
        <strain evidence="1">CHS0354</strain>
        <tissue evidence="1">Mantle</tissue>
    </source>
</reference>
<organism evidence="1 2">
    <name type="scientific">Potamilus streckersoni</name>
    <dbReference type="NCBI Taxonomy" id="2493646"/>
    <lineage>
        <taxon>Eukaryota</taxon>
        <taxon>Metazoa</taxon>
        <taxon>Spiralia</taxon>
        <taxon>Lophotrochozoa</taxon>
        <taxon>Mollusca</taxon>
        <taxon>Bivalvia</taxon>
        <taxon>Autobranchia</taxon>
        <taxon>Heteroconchia</taxon>
        <taxon>Palaeoheterodonta</taxon>
        <taxon>Unionida</taxon>
        <taxon>Unionoidea</taxon>
        <taxon>Unionidae</taxon>
        <taxon>Ambleminae</taxon>
        <taxon>Lampsilini</taxon>
        <taxon>Potamilus</taxon>
    </lineage>
</organism>
<reference evidence="1" key="1">
    <citation type="journal article" date="2021" name="Genome Biol. Evol.">
        <title>A High-Quality Reference Genome for a Parasitic Bivalve with Doubly Uniparental Inheritance (Bivalvia: Unionida).</title>
        <authorList>
            <person name="Smith C.H."/>
        </authorList>
    </citation>
    <scope>NUCLEOTIDE SEQUENCE</scope>
    <source>
        <strain evidence="1">CHS0354</strain>
    </source>
</reference>
<gene>
    <name evidence="1" type="ORF">CHS0354_031678</name>
</gene>
<protein>
    <submittedName>
        <fullName evidence="1">Uncharacterized protein</fullName>
    </submittedName>
</protein>
<evidence type="ECO:0000313" key="1">
    <source>
        <dbReference type="EMBL" id="KAK3596901.1"/>
    </source>
</evidence>
<comment type="caution">
    <text evidence="1">The sequence shown here is derived from an EMBL/GenBank/DDBJ whole genome shotgun (WGS) entry which is preliminary data.</text>
</comment>
<dbReference type="AlphaFoldDB" id="A0AAE0SRM8"/>
<accession>A0AAE0SRM8</accession>
<keyword evidence="2" id="KW-1185">Reference proteome</keyword>
<reference evidence="1" key="2">
    <citation type="journal article" date="2021" name="Genome Biol. Evol.">
        <title>Developing a high-quality reference genome for a parasitic bivalve with doubly uniparental inheritance (Bivalvia: Unionida).</title>
        <authorList>
            <person name="Smith C.H."/>
        </authorList>
    </citation>
    <scope>NUCLEOTIDE SEQUENCE</scope>
    <source>
        <strain evidence="1">CHS0354</strain>
        <tissue evidence="1">Mantle</tissue>
    </source>
</reference>